<evidence type="ECO:0000256" key="7">
    <source>
        <dbReference type="SAM" id="MobiDB-lite"/>
    </source>
</evidence>
<dbReference type="SUPFAM" id="SSF56399">
    <property type="entry name" value="ADP-ribosylation"/>
    <property type="match status" value="1"/>
</dbReference>
<sequence>MSSASKLPAGTNPSGRRPPHGGSKDDSPEVKLSKLLTFLLRHGAERNGLQLRDDGSIAIKDLLAFKKLRQTKFEQIKNVVEMDSKNRYALFEEGENQWYIRAVQGHSINLKQPPLIKLTSETAPASIVHGTMRHKVPLIQETGLNRMERTHIHFATGLPGEDGVISGMRQTANAYIYVDVARAMSDGIEFYTSENGVVLSKGVNDEGVIPAKYFDRIEYKE</sequence>
<dbReference type="Pfam" id="PF01885">
    <property type="entry name" value="PTS_2-RNA"/>
    <property type="match status" value="1"/>
</dbReference>
<evidence type="ECO:0000256" key="1">
    <source>
        <dbReference type="ARBA" id="ARBA00003343"/>
    </source>
</evidence>
<dbReference type="GO" id="GO:0006388">
    <property type="term" value="P:tRNA splicing, via endonucleolytic cleavage and ligation"/>
    <property type="evidence" value="ECO:0007669"/>
    <property type="project" value="TreeGrafter"/>
</dbReference>
<reference evidence="8" key="1">
    <citation type="submission" date="2022-07" db="EMBL/GenBank/DDBJ databases">
        <title>Phylogenomic reconstructions and comparative analyses of Kickxellomycotina fungi.</title>
        <authorList>
            <person name="Reynolds N.K."/>
            <person name="Stajich J.E."/>
            <person name="Barry K."/>
            <person name="Grigoriev I.V."/>
            <person name="Crous P."/>
            <person name="Smith M.E."/>
        </authorList>
    </citation>
    <scope>NUCLEOTIDE SEQUENCE</scope>
    <source>
        <strain evidence="8">IMI 214461</strain>
    </source>
</reference>
<keyword evidence="4" id="KW-0808">Transferase</keyword>
<organism evidence="8 9">
    <name type="scientific">Coemansia thaxteri</name>
    <dbReference type="NCBI Taxonomy" id="2663907"/>
    <lineage>
        <taxon>Eukaryota</taxon>
        <taxon>Fungi</taxon>
        <taxon>Fungi incertae sedis</taxon>
        <taxon>Zoopagomycota</taxon>
        <taxon>Kickxellomycotina</taxon>
        <taxon>Kickxellomycetes</taxon>
        <taxon>Kickxellales</taxon>
        <taxon>Kickxellaceae</taxon>
        <taxon>Coemansia</taxon>
    </lineage>
</organism>
<dbReference type="InterPro" id="IPR002745">
    <property type="entry name" value="Ptrans_KptA/Tpt1"/>
</dbReference>
<comment type="catalytic activity">
    <reaction evidence="6">
        <text>2'-phospho-[ligated tRNA] + NAD(+) = mature tRNA + ADP-alpha-D-ribose 1'',2''-cyclic phosphate + nicotinamide</text>
        <dbReference type="Rhea" id="RHEA:23324"/>
        <dbReference type="Rhea" id="RHEA-COMP:11106"/>
        <dbReference type="Rhea" id="RHEA-COMP:11107"/>
        <dbReference type="ChEBI" id="CHEBI:17154"/>
        <dbReference type="ChEBI" id="CHEBI:57540"/>
        <dbReference type="ChEBI" id="CHEBI:76596"/>
        <dbReference type="ChEBI" id="CHEBI:82883"/>
        <dbReference type="ChEBI" id="CHEBI:85027"/>
        <dbReference type="EC" id="2.7.1.160"/>
    </reaction>
</comment>
<dbReference type="OrthoDB" id="419694at2759"/>
<keyword evidence="5" id="KW-0520">NAD</keyword>
<dbReference type="PANTHER" id="PTHR12684">
    <property type="entry name" value="PUTATIVE PHOSPHOTRANSFERASE"/>
    <property type="match status" value="1"/>
</dbReference>
<evidence type="ECO:0000256" key="2">
    <source>
        <dbReference type="ARBA" id="ARBA00009836"/>
    </source>
</evidence>
<feature type="region of interest" description="Disordered" evidence="7">
    <location>
        <begin position="1"/>
        <end position="28"/>
    </location>
</feature>
<evidence type="ECO:0000256" key="6">
    <source>
        <dbReference type="ARBA" id="ARBA00047949"/>
    </source>
</evidence>
<dbReference type="GO" id="GO:0000215">
    <property type="term" value="F:tRNA 2'-phosphotransferase activity"/>
    <property type="evidence" value="ECO:0007669"/>
    <property type="project" value="UniProtKB-EC"/>
</dbReference>
<dbReference type="Gene3D" id="1.10.10.970">
    <property type="entry name" value="RNA 2'-phosphotransferase, Tpt1/KptA family, N-terminal domain"/>
    <property type="match status" value="1"/>
</dbReference>
<dbReference type="EMBL" id="JANBQF010000028">
    <property type="protein sequence ID" value="KAJ2007395.1"/>
    <property type="molecule type" value="Genomic_DNA"/>
</dbReference>
<dbReference type="PANTHER" id="PTHR12684:SF2">
    <property type="entry name" value="TRNA 2'-PHOSPHOTRANSFERASE 1"/>
    <property type="match status" value="1"/>
</dbReference>
<evidence type="ECO:0000256" key="4">
    <source>
        <dbReference type="ARBA" id="ARBA00022679"/>
    </source>
</evidence>
<accession>A0A9W8EH66</accession>
<evidence type="ECO:0000313" key="8">
    <source>
        <dbReference type="EMBL" id="KAJ2007395.1"/>
    </source>
</evidence>
<dbReference type="Gene3D" id="3.20.170.30">
    <property type="match status" value="1"/>
</dbReference>
<dbReference type="AlphaFoldDB" id="A0A9W8EH66"/>
<dbReference type="InterPro" id="IPR042081">
    <property type="entry name" value="RNA_2'-PTrans_C"/>
</dbReference>
<keyword evidence="9" id="KW-1185">Reference proteome</keyword>
<comment type="caution">
    <text evidence="8">The sequence shown here is derived from an EMBL/GenBank/DDBJ whole genome shotgun (WGS) entry which is preliminary data.</text>
</comment>
<gene>
    <name evidence="8" type="ORF">H4R26_000818</name>
</gene>
<proteinExistence type="inferred from homology"/>
<dbReference type="Proteomes" id="UP001150907">
    <property type="component" value="Unassembled WGS sequence"/>
</dbReference>
<evidence type="ECO:0000313" key="9">
    <source>
        <dbReference type="Proteomes" id="UP001150907"/>
    </source>
</evidence>
<evidence type="ECO:0000256" key="5">
    <source>
        <dbReference type="ARBA" id="ARBA00023027"/>
    </source>
</evidence>
<name>A0A9W8EH66_9FUNG</name>
<comment type="similarity">
    <text evidence="2">Belongs to the KptA/TPT1 family.</text>
</comment>
<dbReference type="InterPro" id="IPR042080">
    <property type="entry name" value="RNA_2'-PTrans_N"/>
</dbReference>
<dbReference type="EC" id="2.7.1.160" evidence="3"/>
<comment type="function">
    <text evidence="1">Catalyzes the last step of tRNA splicing, the transfer of the splice junction 2'-phosphate from ligated tRNA to NAD to produce ADP-ribose 1''-2'' cyclic phosphate.</text>
</comment>
<evidence type="ECO:0000256" key="3">
    <source>
        <dbReference type="ARBA" id="ARBA00012007"/>
    </source>
</evidence>
<protein>
    <recommendedName>
        <fullName evidence="3">2'-phosphotransferase</fullName>
        <ecNumber evidence="3">2.7.1.160</ecNumber>
    </recommendedName>
</protein>